<evidence type="ECO:0000313" key="1">
    <source>
        <dbReference type="EMBL" id="TGK41223.1"/>
    </source>
</evidence>
<dbReference type="InterPro" id="IPR058640">
    <property type="entry name" value="Phi812_tail_tube"/>
</dbReference>
<dbReference type="RefSeq" id="WP_135773474.1">
    <property type="nucleotide sequence ID" value="NZ_RQEY01000012.1"/>
</dbReference>
<organism evidence="1 2">
    <name type="scientific">Leptospira andrefontaineae</name>
    <dbReference type="NCBI Taxonomy" id="2484976"/>
    <lineage>
        <taxon>Bacteria</taxon>
        <taxon>Pseudomonadati</taxon>
        <taxon>Spirochaetota</taxon>
        <taxon>Spirochaetia</taxon>
        <taxon>Leptospirales</taxon>
        <taxon>Leptospiraceae</taxon>
        <taxon>Leptospira</taxon>
    </lineage>
</organism>
<comment type="caution">
    <text evidence="1">The sequence shown here is derived from an EMBL/GenBank/DDBJ whole genome shotgun (WGS) entry which is preliminary data.</text>
</comment>
<dbReference type="AlphaFoldDB" id="A0A4R9H6K1"/>
<dbReference type="Proteomes" id="UP000298097">
    <property type="component" value="Unassembled WGS sequence"/>
</dbReference>
<accession>A0A4R9H6K1</accession>
<dbReference type="OrthoDB" id="334653at2"/>
<protein>
    <recommendedName>
        <fullName evidence="3">Phage tail protein</fullName>
    </recommendedName>
</protein>
<dbReference type="Pfam" id="PF26461">
    <property type="entry name" value="Phi812_tail_tube"/>
    <property type="match status" value="1"/>
</dbReference>
<evidence type="ECO:0008006" key="3">
    <source>
        <dbReference type="Google" id="ProtNLM"/>
    </source>
</evidence>
<keyword evidence="2" id="KW-1185">Reference proteome</keyword>
<gene>
    <name evidence="1" type="ORF">EHO65_07265</name>
</gene>
<reference evidence="1" key="1">
    <citation type="journal article" date="2019" name="PLoS Negl. Trop. Dis.">
        <title>Revisiting the worldwide diversity of Leptospira species in the environment.</title>
        <authorList>
            <person name="Vincent A.T."/>
            <person name="Schiettekatte O."/>
            <person name="Bourhy P."/>
            <person name="Veyrier F.J."/>
            <person name="Picardeau M."/>
        </authorList>
    </citation>
    <scope>NUCLEOTIDE SEQUENCE [LARGE SCALE GENOMIC DNA]</scope>
    <source>
        <strain evidence="1">201800301</strain>
    </source>
</reference>
<evidence type="ECO:0000313" key="2">
    <source>
        <dbReference type="Proteomes" id="UP000298097"/>
    </source>
</evidence>
<dbReference type="EMBL" id="RQEY01000012">
    <property type="protein sequence ID" value="TGK41223.1"/>
    <property type="molecule type" value="Genomic_DNA"/>
</dbReference>
<sequence length="143" mass="15709">MAVSQRPNPDILTGNDAIVKLNGIAVGFMKSLQVTINNHVERIQAIGYRKPRGLKSLDWQGSASAEFHILRSAQEGVVSINSNDDSRADDLYDILIIDKSTGRRVGLLVGAVQSDGFNLSNNEFSGRSVEFELLDFEPLEAYN</sequence>
<proteinExistence type="predicted"/>
<name>A0A4R9H6K1_9LEPT</name>